<dbReference type="GO" id="GO:0015097">
    <property type="term" value="F:mercury ion transmembrane transporter activity"/>
    <property type="evidence" value="ECO:0007669"/>
    <property type="project" value="InterPro"/>
</dbReference>
<protein>
    <recommendedName>
        <fullName evidence="3">MerC mercury resistance protein</fullName>
    </recommendedName>
</protein>
<dbReference type="GO" id="GO:0016020">
    <property type="term" value="C:membrane"/>
    <property type="evidence" value="ECO:0007669"/>
    <property type="project" value="InterPro"/>
</dbReference>
<feature type="transmembrane region" description="Helical" evidence="1">
    <location>
        <begin position="47"/>
        <end position="64"/>
    </location>
</feature>
<gene>
    <name evidence="2" type="ORF">LCGC14_1193850</name>
</gene>
<comment type="caution">
    <text evidence="2">The sequence shown here is derived from an EMBL/GenBank/DDBJ whole genome shotgun (WGS) entry which is preliminary data.</text>
</comment>
<feature type="transmembrane region" description="Helical" evidence="1">
    <location>
        <begin position="12"/>
        <end position="41"/>
    </location>
</feature>
<reference evidence="2" key="1">
    <citation type="journal article" date="2015" name="Nature">
        <title>Complex archaea that bridge the gap between prokaryotes and eukaryotes.</title>
        <authorList>
            <person name="Spang A."/>
            <person name="Saw J.H."/>
            <person name="Jorgensen S.L."/>
            <person name="Zaremba-Niedzwiedzka K."/>
            <person name="Martijn J."/>
            <person name="Lind A.E."/>
            <person name="van Eijk R."/>
            <person name="Schleper C."/>
            <person name="Guy L."/>
            <person name="Ettema T.J."/>
        </authorList>
    </citation>
    <scope>NUCLEOTIDE SEQUENCE</scope>
</reference>
<dbReference type="AlphaFoldDB" id="A0A0F9LNB8"/>
<evidence type="ECO:0000256" key="1">
    <source>
        <dbReference type="SAM" id="Phobius"/>
    </source>
</evidence>
<organism evidence="2">
    <name type="scientific">marine sediment metagenome</name>
    <dbReference type="NCBI Taxonomy" id="412755"/>
    <lineage>
        <taxon>unclassified sequences</taxon>
        <taxon>metagenomes</taxon>
        <taxon>ecological metagenomes</taxon>
    </lineage>
</organism>
<feature type="transmembrane region" description="Helical" evidence="1">
    <location>
        <begin position="100"/>
        <end position="117"/>
    </location>
</feature>
<dbReference type="Pfam" id="PF03203">
    <property type="entry name" value="MerC"/>
    <property type="match status" value="1"/>
</dbReference>
<proteinExistence type="predicted"/>
<name>A0A0F9LNB8_9ZZZZ</name>
<feature type="transmembrane region" description="Helical" evidence="1">
    <location>
        <begin position="76"/>
        <end position="94"/>
    </location>
</feature>
<sequence length="121" mass="12964">MASEGKNTSAVYAGVSALLAFIACNGLIFATAILAIFGITFGVNPNVQAVLISLFAILTSVFIYKGFVRHRKIGPFLLAGVGAFLIILTMYISYSKLIESAALLALTVAAGWNWYVIRRES</sequence>
<dbReference type="EMBL" id="LAZR01006080">
    <property type="protein sequence ID" value="KKM94883.1"/>
    <property type="molecule type" value="Genomic_DNA"/>
</dbReference>
<keyword evidence="1" id="KW-0812">Transmembrane</keyword>
<keyword evidence="1" id="KW-0472">Membrane</keyword>
<dbReference type="InterPro" id="IPR004891">
    <property type="entry name" value="Mercury-R_MerC"/>
</dbReference>
<evidence type="ECO:0008006" key="3">
    <source>
        <dbReference type="Google" id="ProtNLM"/>
    </source>
</evidence>
<keyword evidence="1" id="KW-1133">Transmembrane helix</keyword>
<accession>A0A0F9LNB8</accession>
<evidence type="ECO:0000313" key="2">
    <source>
        <dbReference type="EMBL" id="KKM94883.1"/>
    </source>
</evidence>
<dbReference type="PROSITE" id="PS51257">
    <property type="entry name" value="PROKAR_LIPOPROTEIN"/>
    <property type="match status" value="1"/>
</dbReference>